<gene>
    <name evidence="9" type="ORF">FEM48_Zijuj11G0067300</name>
</gene>
<dbReference type="InterPro" id="IPR016181">
    <property type="entry name" value="Acyl_CoA_acyltransferase"/>
</dbReference>
<evidence type="ECO:0000256" key="3">
    <source>
        <dbReference type="ARBA" id="ARBA00022771"/>
    </source>
</evidence>
<evidence type="ECO:0000256" key="6">
    <source>
        <dbReference type="SAM" id="MobiDB-lite"/>
    </source>
</evidence>
<dbReference type="EMBL" id="JAEACU010000011">
    <property type="protein sequence ID" value="KAH7514236.1"/>
    <property type="molecule type" value="Genomic_DNA"/>
</dbReference>
<keyword evidence="3" id="KW-0863">Zinc-finger</keyword>
<feature type="domain" description="Increased DNA methylation 1 C-terminal" evidence="8">
    <location>
        <begin position="343"/>
        <end position="461"/>
    </location>
</feature>
<feature type="compositionally biased region" description="Low complexity" evidence="6">
    <location>
        <begin position="84"/>
        <end position="94"/>
    </location>
</feature>
<accession>A0A978UHF5</accession>
<organism evidence="9 10">
    <name type="scientific">Ziziphus jujuba var. spinosa</name>
    <dbReference type="NCBI Taxonomy" id="714518"/>
    <lineage>
        <taxon>Eukaryota</taxon>
        <taxon>Viridiplantae</taxon>
        <taxon>Streptophyta</taxon>
        <taxon>Embryophyta</taxon>
        <taxon>Tracheophyta</taxon>
        <taxon>Spermatophyta</taxon>
        <taxon>Magnoliopsida</taxon>
        <taxon>eudicotyledons</taxon>
        <taxon>Gunneridae</taxon>
        <taxon>Pentapetalae</taxon>
        <taxon>rosids</taxon>
        <taxon>fabids</taxon>
        <taxon>Rosales</taxon>
        <taxon>Rhamnaceae</taxon>
        <taxon>Paliureae</taxon>
        <taxon>Ziziphus</taxon>
    </lineage>
</organism>
<evidence type="ECO:0000256" key="2">
    <source>
        <dbReference type="ARBA" id="ARBA00022723"/>
    </source>
</evidence>
<comment type="subcellular location">
    <subcellularLocation>
        <location evidence="1">Nucleus</location>
    </subcellularLocation>
</comment>
<dbReference type="Pfam" id="PF23209">
    <property type="entry name" value="IDM1_C"/>
    <property type="match status" value="1"/>
</dbReference>
<feature type="domain" description="Tify" evidence="7">
    <location>
        <begin position="176"/>
        <end position="228"/>
    </location>
</feature>
<evidence type="ECO:0000313" key="10">
    <source>
        <dbReference type="Proteomes" id="UP000813462"/>
    </source>
</evidence>
<dbReference type="Proteomes" id="UP000813462">
    <property type="component" value="Unassembled WGS sequence"/>
</dbReference>
<dbReference type="GO" id="GO:0005634">
    <property type="term" value="C:nucleus"/>
    <property type="evidence" value="ECO:0007669"/>
    <property type="project" value="UniProtKB-SubCell"/>
</dbReference>
<reference evidence="9" key="1">
    <citation type="journal article" date="2021" name="Front. Plant Sci.">
        <title>Chromosome-Scale Genome Assembly for Chinese Sour Jujube and Insights Into Its Genome Evolution and Domestication Signature.</title>
        <authorList>
            <person name="Shen L.-Y."/>
            <person name="Luo H."/>
            <person name="Wang X.-L."/>
            <person name="Wang X.-M."/>
            <person name="Qiu X.-J."/>
            <person name="Liu H."/>
            <person name="Zhou S.-S."/>
            <person name="Jia K.-H."/>
            <person name="Nie S."/>
            <person name="Bao Y.-T."/>
            <person name="Zhang R.-G."/>
            <person name="Yun Q.-Z."/>
            <person name="Chai Y.-H."/>
            <person name="Lu J.-Y."/>
            <person name="Li Y."/>
            <person name="Zhao S.-W."/>
            <person name="Mao J.-F."/>
            <person name="Jia S.-G."/>
            <person name="Mao Y.-M."/>
        </authorList>
    </citation>
    <scope>NUCLEOTIDE SEQUENCE</scope>
    <source>
        <strain evidence="9">AT0</strain>
        <tissue evidence="9">Leaf</tissue>
    </source>
</reference>
<dbReference type="GO" id="GO:0006357">
    <property type="term" value="P:regulation of transcription by RNA polymerase II"/>
    <property type="evidence" value="ECO:0007669"/>
    <property type="project" value="TreeGrafter"/>
</dbReference>
<keyword evidence="4" id="KW-0862">Zinc</keyword>
<dbReference type="InterPro" id="IPR056511">
    <property type="entry name" value="IDM1_C"/>
</dbReference>
<evidence type="ECO:0000313" key="9">
    <source>
        <dbReference type="EMBL" id="KAH7514236.1"/>
    </source>
</evidence>
<evidence type="ECO:0000259" key="7">
    <source>
        <dbReference type="Pfam" id="PF16135"/>
    </source>
</evidence>
<dbReference type="InterPro" id="IPR042163">
    <property type="entry name" value="PHF12"/>
</dbReference>
<evidence type="ECO:0000259" key="8">
    <source>
        <dbReference type="Pfam" id="PF23209"/>
    </source>
</evidence>
<feature type="region of interest" description="Disordered" evidence="6">
    <location>
        <begin position="48"/>
        <end position="99"/>
    </location>
</feature>
<keyword evidence="5" id="KW-0539">Nucleus</keyword>
<dbReference type="InterPro" id="IPR032308">
    <property type="entry name" value="TDBD"/>
</dbReference>
<name>A0A978UHF5_ZIZJJ</name>
<evidence type="ECO:0000256" key="4">
    <source>
        <dbReference type="ARBA" id="ARBA00022833"/>
    </source>
</evidence>
<dbReference type="SUPFAM" id="SSF57903">
    <property type="entry name" value="FYVE/PHD zinc finger"/>
    <property type="match status" value="1"/>
</dbReference>
<dbReference type="Gene3D" id="3.30.40.10">
    <property type="entry name" value="Zinc/RING finger domain, C3HC4 (zinc finger)"/>
    <property type="match status" value="1"/>
</dbReference>
<dbReference type="GO" id="GO:0003714">
    <property type="term" value="F:transcription corepressor activity"/>
    <property type="evidence" value="ECO:0007669"/>
    <property type="project" value="InterPro"/>
</dbReference>
<proteinExistence type="predicted"/>
<evidence type="ECO:0008006" key="11">
    <source>
        <dbReference type="Google" id="ProtNLM"/>
    </source>
</evidence>
<comment type="caution">
    <text evidence="9">The sequence shown here is derived from an EMBL/GenBank/DDBJ whole genome shotgun (WGS) entry which is preliminary data.</text>
</comment>
<dbReference type="InterPro" id="IPR011011">
    <property type="entry name" value="Znf_FYVE_PHD"/>
</dbReference>
<dbReference type="PANTHER" id="PTHR46309">
    <property type="entry name" value="PHD FINGER PROTEIN 12"/>
    <property type="match status" value="1"/>
</dbReference>
<dbReference type="InterPro" id="IPR013083">
    <property type="entry name" value="Znf_RING/FYVE/PHD"/>
</dbReference>
<dbReference type="Pfam" id="PF16135">
    <property type="entry name" value="TDBD"/>
    <property type="match status" value="1"/>
</dbReference>
<keyword evidence="2" id="KW-0479">Metal-binding</keyword>
<sequence>MAYRLRNRIERNYVGWNFASSDSENSYESDFCDDPDYSKIQCRRQTRRGNAIQHNNDNPDVEMADANGAASSRQRRRPGRPPRRCTTATTSTTATRRENQGIQITQNCIRRKRKKRRRASLPLIMKRTGRKQQAPTRAYMEKKTILSWLIDLNIIEDNAEVCYMDPVSPERVLLGGKATRSGIQCNCCGREMTVSDFEFHTRSTVNRPYQFIVLANNGDSLLEYQKEAWNRNVEEKKIGFNNVEPIMSATDMNDDACIFCADGGDLVCCEQCPSTIHSNCMDMEIYEKLGRLVNVKNELDEGFSWTLLRHGDINSREPCQNLYEKIECNSKLSVAWNLLDQSFETIIDRHTKIDVVQSVVYGCGSNLNRVNFKGFCTAVLEKNDEVLCAATIRIHGRKLAEMPFVATQKAYRGKGMLKKLLVAIESALCYMNVENLVIPSAEDAKEMWINRLQKTLLGNASDLEVEDMVVDFPNNDESSVQYSDSYIEQPDVSMEIDEVENNLVDGKIQEISSKRLPLFDLNLEPPPEED</sequence>
<dbReference type="SUPFAM" id="SSF55729">
    <property type="entry name" value="Acyl-CoA N-acyltransferases (Nat)"/>
    <property type="match status" value="1"/>
</dbReference>
<dbReference type="GO" id="GO:0008270">
    <property type="term" value="F:zinc ion binding"/>
    <property type="evidence" value="ECO:0007669"/>
    <property type="project" value="UniProtKB-KW"/>
</dbReference>
<dbReference type="AlphaFoldDB" id="A0A978UHF5"/>
<dbReference type="PANTHER" id="PTHR46309:SF5">
    <property type="entry name" value="GNAT FAMILY ACETYLTRANSFERASE"/>
    <property type="match status" value="1"/>
</dbReference>
<protein>
    <recommendedName>
        <fullName evidence="11">Increased DNA methylation 1-like</fullName>
    </recommendedName>
</protein>
<evidence type="ECO:0000256" key="1">
    <source>
        <dbReference type="ARBA" id="ARBA00004123"/>
    </source>
</evidence>
<feature type="compositionally biased region" description="Basic residues" evidence="6">
    <location>
        <begin position="73"/>
        <end position="83"/>
    </location>
</feature>
<evidence type="ECO:0000256" key="5">
    <source>
        <dbReference type="ARBA" id="ARBA00023242"/>
    </source>
</evidence>